<dbReference type="Proteomes" id="UP000278475">
    <property type="component" value="Unassembled WGS sequence"/>
</dbReference>
<gene>
    <name evidence="1" type="ORF">DRJ31_10655</name>
</gene>
<accession>A0A497EK79</accession>
<comment type="caution">
    <text evidence="1">The sequence shown here is derived from an EMBL/GenBank/DDBJ whole genome shotgun (WGS) entry which is preliminary data.</text>
</comment>
<reference evidence="1 2" key="1">
    <citation type="submission" date="2018-06" db="EMBL/GenBank/DDBJ databases">
        <title>Extensive metabolic versatility and redundancy in microbially diverse, dynamic hydrothermal sediments.</title>
        <authorList>
            <person name="Dombrowski N."/>
            <person name="Teske A."/>
            <person name="Baker B.J."/>
        </authorList>
    </citation>
    <scope>NUCLEOTIDE SEQUENCE [LARGE SCALE GENOMIC DNA]</scope>
    <source>
        <strain evidence="1">B66_G16</strain>
    </source>
</reference>
<protein>
    <submittedName>
        <fullName evidence="1">Uncharacterized protein</fullName>
    </submittedName>
</protein>
<organism evidence="1 2">
    <name type="scientific">Thermoproteota archaeon</name>
    <dbReference type="NCBI Taxonomy" id="2056631"/>
    <lineage>
        <taxon>Archaea</taxon>
        <taxon>Thermoproteota</taxon>
    </lineage>
</organism>
<proteinExistence type="predicted"/>
<evidence type="ECO:0000313" key="2">
    <source>
        <dbReference type="Proteomes" id="UP000278475"/>
    </source>
</evidence>
<sequence>MLYGKALITQYELVSDICVDKSMQECLDYSTSVTGWRTTVIYYKPEQGVIRFEHRYYNPKGLYLHPLMSKEIEERGRVATEFIYKIAFTMPLG</sequence>
<dbReference type="AlphaFoldDB" id="A0A497EK79"/>
<name>A0A497EK79_9CREN</name>
<evidence type="ECO:0000313" key="1">
    <source>
        <dbReference type="EMBL" id="RLE45914.1"/>
    </source>
</evidence>
<dbReference type="EMBL" id="QMQV01000220">
    <property type="protein sequence ID" value="RLE45914.1"/>
    <property type="molecule type" value="Genomic_DNA"/>
</dbReference>